<gene>
    <name evidence="2" type="ORF">B0A48_07157</name>
</gene>
<dbReference type="Proteomes" id="UP000192596">
    <property type="component" value="Unassembled WGS sequence"/>
</dbReference>
<dbReference type="InParanoid" id="A0A1V8T7X5"/>
<evidence type="ECO:0000313" key="3">
    <source>
        <dbReference type="Proteomes" id="UP000192596"/>
    </source>
</evidence>
<dbReference type="OrthoDB" id="5341873at2759"/>
<keyword evidence="1" id="KW-1133">Transmembrane helix</keyword>
<dbReference type="AlphaFoldDB" id="A0A1V8T7X5"/>
<keyword evidence="3" id="KW-1185">Reference proteome</keyword>
<protein>
    <recommendedName>
        <fullName evidence="4">STE24 endopeptidase</fullName>
    </recommendedName>
</protein>
<sequence>MPTPIDRALQSKNLFLGFGALVTAVAAWGIWGQDMFPSSDNPEMWTEDECRRWLGARGQTSTSEEDVEALRIRVRRAMDGGTK</sequence>
<reference evidence="3" key="1">
    <citation type="submission" date="2017-03" db="EMBL/GenBank/DDBJ databases">
        <title>Genomes of endolithic fungi from Antarctica.</title>
        <authorList>
            <person name="Coleine C."/>
            <person name="Masonjones S."/>
            <person name="Stajich J.E."/>
        </authorList>
    </citation>
    <scope>NUCLEOTIDE SEQUENCE [LARGE SCALE GENOMIC DNA]</scope>
    <source>
        <strain evidence="3">CCFEE 5527</strain>
    </source>
</reference>
<dbReference type="EMBL" id="NAJO01000014">
    <property type="protein sequence ID" value="OQO07460.1"/>
    <property type="molecule type" value="Genomic_DNA"/>
</dbReference>
<feature type="transmembrane region" description="Helical" evidence="1">
    <location>
        <begin position="12"/>
        <end position="31"/>
    </location>
</feature>
<evidence type="ECO:0000313" key="2">
    <source>
        <dbReference type="EMBL" id="OQO07460.1"/>
    </source>
</evidence>
<name>A0A1V8T7X5_9PEZI</name>
<evidence type="ECO:0008006" key="4">
    <source>
        <dbReference type="Google" id="ProtNLM"/>
    </source>
</evidence>
<keyword evidence="1" id="KW-0472">Membrane</keyword>
<comment type="caution">
    <text evidence="2">The sequence shown here is derived from an EMBL/GenBank/DDBJ whole genome shotgun (WGS) entry which is preliminary data.</text>
</comment>
<keyword evidence="1" id="KW-0812">Transmembrane</keyword>
<evidence type="ECO:0000256" key="1">
    <source>
        <dbReference type="SAM" id="Phobius"/>
    </source>
</evidence>
<accession>A0A1V8T7X5</accession>
<proteinExistence type="predicted"/>
<organism evidence="2 3">
    <name type="scientific">Cryoendolithus antarcticus</name>
    <dbReference type="NCBI Taxonomy" id="1507870"/>
    <lineage>
        <taxon>Eukaryota</taxon>
        <taxon>Fungi</taxon>
        <taxon>Dikarya</taxon>
        <taxon>Ascomycota</taxon>
        <taxon>Pezizomycotina</taxon>
        <taxon>Dothideomycetes</taxon>
        <taxon>Dothideomycetidae</taxon>
        <taxon>Cladosporiales</taxon>
        <taxon>Cladosporiaceae</taxon>
        <taxon>Cryoendolithus</taxon>
    </lineage>
</organism>